<keyword evidence="6 7" id="KW-0804">Transcription</keyword>
<feature type="domain" description="tRNA nucleotidyltransferase/poly(A) polymerase RNA and SrmB- binding" evidence="12">
    <location>
        <begin position="216"/>
        <end position="278"/>
    </location>
</feature>
<evidence type="ECO:0000256" key="9">
    <source>
        <dbReference type="SAM" id="MobiDB-lite"/>
    </source>
</evidence>
<accession>A0ABS5U5X4</accession>
<evidence type="ECO:0000256" key="1">
    <source>
        <dbReference type="ARBA" id="ARBA00022664"/>
    </source>
</evidence>
<keyword evidence="2 7" id="KW-0808">Transferase</keyword>
<dbReference type="Pfam" id="PF12626">
    <property type="entry name" value="PolyA_pol_arg_C"/>
    <property type="match status" value="1"/>
</dbReference>
<comment type="similarity">
    <text evidence="7 8">Belongs to the tRNA nucleotidyltransferase/poly(A) polymerase family.</text>
</comment>
<dbReference type="EC" id="2.7.7.19" evidence="7"/>
<dbReference type="CDD" id="cd05398">
    <property type="entry name" value="NT_ClassII-CCAase"/>
    <property type="match status" value="1"/>
</dbReference>
<keyword evidence="13" id="KW-0548">Nucleotidyltransferase</keyword>
<evidence type="ECO:0000259" key="11">
    <source>
        <dbReference type="Pfam" id="PF12626"/>
    </source>
</evidence>
<evidence type="ECO:0000256" key="2">
    <source>
        <dbReference type="ARBA" id="ARBA00022679"/>
    </source>
</evidence>
<feature type="active site" evidence="7">
    <location>
        <position position="63"/>
    </location>
</feature>
<name>A0ABS5U5X4_9BACT</name>
<evidence type="ECO:0000256" key="7">
    <source>
        <dbReference type="HAMAP-Rule" id="MF_00957"/>
    </source>
</evidence>
<comment type="catalytic activity">
    <reaction evidence="7">
        <text>RNA(n) + ATP = RNA(n)-3'-adenine ribonucleotide + diphosphate</text>
        <dbReference type="Rhea" id="RHEA:11332"/>
        <dbReference type="Rhea" id="RHEA-COMP:14527"/>
        <dbReference type="Rhea" id="RHEA-COMP:17347"/>
        <dbReference type="ChEBI" id="CHEBI:30616"/>
        <dbReference type="ChEBI" id="CHEBI:33019"/>
        <dbReference type="ChEBI" id="CHEBI:140395"/>
        <dbReference type="ChEBI" id="CHEBI:173115"/>
        <dbReference type="EC" id="2.7.7.19"/>
    </reaction>
</comment>
<feature type="domain" description="Poly A polymerase head" evidence="10">
    <location>
        <begin position="46"/>
        <end position="189"/>
    </location>
</feature>
<feature type="compositionally biased region" description="Basic residues" evidence="9">
    <location>
        <begin position="441"/>
        <end position="452"/>
    </location>
</feature>
<protein>
    <recommendedName>
        <fullName evidence="7">Poly(A) polymerase I</fullName>
        <shortName evidence="7">PAP I</shortName>
        <ecNumber evidence="7">2.7.7.19</ecNumber>
    </recommendedName>
</protein>
<dbReference type="SUPFAM" id="SSF81301">
    <property type="entry name" value="Nucleotidyltransferase"/>
    <property type="match status" value="1"/>
</dbReference>
<evidence type="ECO:0000259" key="12">
    <source>
        <dbReference type="Pfam" id="PF12627"/>
    </source>
</evidence>
<dbReference type="RefSeq" id="WP_214296767.1">
    <property type="nucleotide sequence ID" value="NZ_JAHDYS010000003.1"/>
</dbReference>
<dbReference type="EMBL" id="JAHDYS010000003">
    <property type="protein sequence ID" value="MBT1071061.1"/>
    <property type="molecule type" value="Genomic_DNA"/>
</dbReference>
<dbReference type="InterPro" id="IPR002646">
    <property type="entry name" value="PolA_pol_head_dom"/>
</dbReference>
<dbReference type="InterPro" id="IPR032828">
    <property type="entry name" value="PolyA_RNA-bd"/>
</dbReference>
<dbReference type="HAMAP" id="MF_00957">
    <property type="entry name" value="PolyA_pol"/>
    <property type="match status" value="1"/>
</dbReference>
<evidence type="ECO:0000313" key="14">
    <source>
        <dbReference type="Proteomes" id="UP000784128"/>
    </source>
</evidence>
<evidence type="ECO:0000259" key="10">
    <source>
        <dbReference type="Pfam" id="PF01743"/>
    </source>
</evidence>
<feature type="region of interest" description="Disordered" evidence="9">
    <location>
        <begin position="109"/>
        <end position="129"/>
    </location>
</feature>
<feature type="active site" evidence="7">
    <location>
        <position position="158"/>
    </location>
</feature>
<comment type="caution">
    <text evidence="13">The sequence shown here is derived from an EMBL/GenBank/DDBJ whole genome shotgun (WGS) entry which is preliminary data.</text>
</comment>
<dbReference type="InterPro" id="IPR025866">
    <property type="entry name" value="PolyA_pol_arg_C_dom"/>
</dbReference>
<keyword evidence="3 7" id="KW-0547">Nucleotide-binding</keyword>
<dbReference type="PANTHER" id="PTHR43051:SF1">
    <property type="entry name" value="POLYNUCLEOTIDE ADENYLYLTRANSFERASE FAMILY PROTEIN"/>
    <property type="match status" value="1"/>
</dbReference>
<dbReference type="Proteomes" id="UP000784128">
    <property type="component" value="Unassembled WGS sequence"/>
</dbReference>
<feature type="domain" description="Polymerase A arginine-rich C-terminal" evidence="11">
    <location>
        <begin position="333"/>
        <end position="450"/>
    </location>
</feature>
<dbReference type="Gene3D" id="3.30.460.10">
    <property type="entry name" value="Beta Polymerase, domain 2"/>
    <property type="match status" value="1"/>
</dbReference>
<evidence type="ECO:0000256" key="5">
    <source>
        <dbReference type="ARBA" id="ARBA00022884"/>
    </source>
</evidence>
<dbReference type="InterPro" id="IPR043519">
    <property type="entry name" value="NT_sf"/>
</dbReference>
<dbReference type="PANTHER" id="PTHR43051">
    <property type="entry name" value="POLYNUCLEOTIDE ADENYLYLTRANSFERASE FAMILY PROTEIN"/>
    <property type="match status" value="1"/>
</dbReference>
<keyword evidence="4 7" id="KW-0067">ATP-binding</keyword>
<keyword evidence="1 7" id="KW-0507">mRNA processing</keyword>
<evidence type="ECO:0000256" key="4">
    <source>
        <dbReference type="ARBA" id="ARBA00022840"/>
    </source>
</evidence>
<dbReference type="NCBIfam" id="TIGR01942">
    <property type="entry name" value="pcnB"/>
    <property type="match status" value="1"/>
</dbReference>
<dbReference type="Pfam" id="PF01743">
    <property type="entry name" value="PolyA_pol"/>
    <property type="match status" value="1"/>
</dbReference>
<evidence type="ECO:0000256" key="8">
    <source>
        <dbReference type="RuleBase" id="RU003953"/>
    </source>
</evidence>
<organism evidence="13 14">
    <name type="scientific">Pelotalea chapellei</name>
    <dbReference type="NCBI Taxonomy" id="44671"/>
    <lineage>
        <taxon>Bacteria</taxon>
        <taxon>Pseudomonadati</taxon>
        <taxon>Thermodesulfobacteriota</taxon>
        <taxon>Desulfuromonadia</taxon>
        <taxon>Geobacterales</taxon>
        <taxon>Geobacteraceae</taxon>
        <taxon>Pelotalea</taxon>
    </lineage>
</organism>
<feature type="region of interest" description="Disordered" evidence="9">
    <location>
        <begin position="423"/>
        <end position="465"/>
    </location>
</feature>
<feature type="active site" evidence="7">
    <location>
        <position position="65"/>
    </location>
</feature>
<dbReference type="InterPro" id="IPR010206">
    <property type="entry name" value="PolA_pol_I"/>
</dbReference>
<dbReference type="Gene3D" id="1.10.3090.10">
    <property type="entry name" value="cca-adding enzyme, domain 2"/>
    <property type="match status" value="1"/>
</dbReference>
<proteinExistence type="inferred from homology"/>
<dbReference type="GO" id="GO:1990817">
    <property type="term" value="F:poly(A) RNA polymerase activity"/>
    <property type="evidence" value="ECO:0007669"/>
    <property type="project" value="UniProtKB-EC"/>
</dbReference>
<evidence type="ECO:0000256" key="3">
    <source>
        <dbReference type="ARBA" id="ARBA00022741"/>
    </source>
</evidence>
<comment type="function">
    <text evidence="7">Adds poly(A) tail to the 3' end of many RNAs, which usually targets these RNAs for decay. Plays a significant role in the global control of gene expression, through influencing the rate of transcript degradation, and in the general RNA quality control.</text>
</comment>
<evidence type="ECO:0000313" key="13">
    <source>
        <dbReference type="EMBL" id="MBT1071061.1"/>
    </source>
</evidence>
<dbReference type="Pfam" id="PF12627">
    <property type="entry name" value="PolyA_pol_RNAbd"/>
    <property type="match status" value="1"/>
</dbReference>
<keyword evidence="5 7" id="KW-0694">RNA-binding</keyword>
<dbReference type="SUPFAM" id="SSF81891">
    <property type="entry name" value="Poly A polymerase C-terminal region-like"/>
    <property type="match status" value="1"/>
</dbReference>
<reference evidence="13 14" key="1">
    <citation type="submission" date="2021-05" db="EMBL/GenBank/DDBJ databases">
        <title>The draft genome of Geobacter chapellei DSM 13688.</title>
        <authorList>
            <person name="Xu Z."/>
            <person name="Masuda Y."/>
            <person name="Itoh H."/>
            <person name="Senoo K."/>
        </authorList>
    </citation>
    <scope>NUCLEOTIDE SEQUENCE [LARGE SCALE GENOMIC DNA]</scope>
    <source>
        <strain evidence="13 14">DSM 13688</strain>
    </source>
</reference>
<keyword evidence="14" id="KW-1185">Reference proteome</keyword>
<dbReference type="InterPro" id="IPR052191">
    <property type="entry name" value="tRNA_ntf/polyA_polymerase_I"/>
</dbReference>
<evidence type="ECO:0000256" key="6">
    <source>
        <dbReference type="ARBA" id="ARBA00023163"/>
    </source>
</evidence>
<sequence length="465" mass="53047">MKKKKSLQESGIMVVPRQEHGISRKLMSPNALRVLYRLKDNGFVGYLVGGCVRDLLLGREPKDFDVVTNATPGEVKRMFRNCRLIGRRFRLAHIHFQDEIIEVATFRTQAPDEPEPETEVARETEHRHRRPRMLMDEDGMILRDNVYGTPEQDALRRDFTVNALSYDIANFSIIDYAGGLADLNAGIIRTIGDPAVRFQEDPVRMLRAVRFAALLGFMMEDDTRKALVAAAGTIVRAAPPRLYDEMLKLLLSGEGAKCCELLRQTGLFAALFPNFSAWLGVESEGFPHTRFGEMISYVDSRFQQRDKVSQPLLFALLFGDYLNEKAEKFRRKGAPWQQSIDAAVAEFMGEVCPIVAITNRVGLALRDIISQQTRLNKIPGRRPQTFIARRDFNDIIEYYRITQGGKKGVTKQLEWWLAQAEQQEPLPPPSGFIEENEAPQRRRKRRRRRRKPSGPAVADALDFNI</sequence>
<gene>
    <name evidence="7 13" type="primary">pcnB</name>
    <name evidence="13" type="ORF">KJB30_04650</name>
</gene>